<proteinExistence type="predicted"/>
<evidence type="ECO:0000313" key="1">
    <source>
        <dbReference type="Proteomes" id="UP000887578"/>
    </source>
</evidence>
<organism evidence="1 2">
    <name type="scientific">Panagrolaimus davidi</name>
    <dbReference type="NCBI Taxonomy" id="227884"/>
    <lineage>
        <taxon>Eukaryota</taxon>
        <taxon>Metazoa</taxon>
        <taxon>Ecdysozoa</taxon>
        <taxon>Nematoda</taxon>
        <taxon>Chromadorea</taxon>
        <taxon>Rhabditida</taxon>
        <taxon>Tylenchina</taxon>
        <taxon>Panagrolaimomorpha</taxon>
        <taxon>Panagrolaimoidea</taxon>
        <taxon>Panagrolaimidae</taxon>
        <taxon>Panagrolaimus</taxon>
    </lineage>
</organism>
<protein>
    <submittedName>
        <fullName evidence="2">N-acetyltransferase domain-containing protein</fullName>
    </submittedName>
</protein>
<dbReference type="AlphaFoldDB" id="A0A914P484"/>
<accession>A0A914P484</accession>
<reference evidence="2" key="1">
    <citation type="submission" date="2022-11" db="UniProtKB">
        <authorList>
            <consortium name="WormBaseParasite"/>
        </authorList>
    </citation>
    <scope>IDENTIFICATION</scope>
</reference>
<name>A0A914P484_9BILA</name>
<keyword evidence="1" id="KW-1185">Reference proteome</keyword>
<sequence>MFNIAIAVHPNYMGTGIAQYLVAQTWFIFAKACKWDYGLIRVVAAKSYHMAKKLGLKELYFFPYANYKEHGKPVFEPMYDNAEGIHMMLGKADDILSSLTKLDELSKL</sequence>
<evidence type="ECO:0000313" key="2">
    <source>
        <dbReference type="WBParaSite" id="PDA_v2.g12686.t1"/>
    </source>
</evidence>
<dbReference type="WBParaSite" id="PDA_v2.g12686.t1">
    <property type="protein sequence ID" value="PDA_v2.g12686.t1"/>
    <property type="gene ID" value="PDA_v2.g12686"/>
</dbReference>
<dbReference type="Proteomes" id="UP000887578">
    <property type="component" value="Unplaced"/>
</dbReference>
<dbReference type="Gene3D" id="3.40.630.30">
    <property type="match status" value="1"/>
</dbReference>